<feature type="transmembrane region" description="Helical" evidence="1">
    <location>
        <begin position="347"/>
        <end position="369"/>
    </location>
</feature>
<comment type="caution">
    <text evidence="2">The sequence shown here is derived from an EMBL/GenBank/DDBJ whole genome shotgun (WGS) entry which is preliminary data.</text>
</comment>
<keyword evidence="1" id="KW-1133">Transmembrane helix</keyword>
<dbReference type="Proteomes" id="UP001635816">
    <property type="component" value="Unassembled WGS sequence"/>
</dbReference>
<feature type="transmembrane region" description="Helical" evidence="1">
    <location>
        <begin position="225"/>
        <end position="247"/>
    </location>
</feature>
<keyword evidence="3" id="KW-1185">Reference proteome</keyword>
<feature type="transmembrane region" description="Helical" evidence="1">
    <location>
        <begin position="147"/>
        <end position="164"/>
    </location>
</feature>
<accession>A0ABW9LGP1</accession>
<gene>
    <name evidence="2" type="ORF">ACK4CT_28505</name>
</gene>
<feature type="transmembrane region" description="Helical" evidence="1">
    <location>
        <begin position="313"/>
        <end position="335"/>
    </location>
</feature>
<dbReference type="InterPro" id="IPR025291">
    <property type="entry name" value="DUF4153"/>
</dbReference>
<feature type="transmembrane region" description="Helical" evidence="1">
    <location>
        <begin position="184"/>
        <end position="205"/>
    </location>
</feature>
<sequence>MTTVVPGVPEAPRYPGQPAIPPLIGPALPSSGEPGWTVWPRRVWPIEPLSSAPRRPLILAVAAGLVGTAVWRPSVLSIGYLVVGIMVFGVVFGTAGRRPTRTEWAGMALTMALLAVPALLAADWLGVLCIMAAWIVGWCTLFGGRTWTAVFSAPFLAWALPARVSGWVRRGLPSRVGVANPGRVAVVIGLTVLLAFVFGALFASADAAFAHLVGNLVPTFDGVDAVARVVVFGIVASFVLGGAYLTRFPPRLDVLAPAPMKAVPRWEWALPLGVLDALFLAFVVVQAAVLFGGHTHVLETEGLTYAEYARQGFWQLLWVSALTLVVLGVVIRVAGRADAADRRLLRVLVGILCATSVVVVISAIHRMWLYQQAYGFSTDRLMVVTIELWLGVVFLLVAATGVRMSGRWLPHAVLVAGVVALLGLAALNPERLVADRNIDRFQQNGQLDAEYLSRLSSDIDPALHRLPEHLRACVRSDGSDSDPWYLFNLSRSRADRPVVTDLPEYCSVYWSYDYR</sequence>
<evidence type="ECO:0000313" key="3">
    <source>
        <dbReference type="Proteomes" id="UP001635816"/>
    </source>
</evidence>
<feature type="transmembrane region" description="Helical" evidence="1">
    <location>
        <begin position="381"/>
        <end position="401"/>
    </location>
</feature>
<reference evidence="2 3" key="1">
    <citation type="submission" date="2024-12" db="EMBL/GenBank/DDBJ databases">
        <title>The coexistence of Mycolicibacterium septicum and Mycolicibacterium nivoides in clinical samples.</title>
        <authorList>
            <person name="Wang C."/>
            <person name="Feng Y."/>
            <person name="Zong Z."/>
        </authorList>
    </citation>
    <scope>NUCLEOTIDE SEQUENCE [LARGE SCALE GENOMIC DNA]</scope>
    <source>
        <strain evidence="2 3">120309</strain>
    </source>
</reference>
<feature type="transmembrane region" description="Helical" evidence="1">
    <location>
        <begin position="268"/>
        <end position="293"/>
    </location>
</feature>
<dbReference type="EMBL" id="JBKBDD010000013">
    <property type="protein sequence ID" value="MFN6547146.1"/>
    <property type="molecule type" value="Genomic_DNA"/>
</dbReference>
<name>A0ABW9LGP1_9MYCO</name>
<evidence type="ECO:0000313" key="2">
    <source>
        <dbReference type="EMBL" id="MFN6547146.1"/>
    </source>
</evidence>
<organism evidence="2 3">
    <name type="scientific">Mycolicibacterium nivoides</name>
    <dbReference type="NCBI Taxonomy" id="2487344"/>
    <lineage>
        <taxon>Bacteria</taxon>
        <taxon>Bacillati</taxon>
        <taxon>Actinomycetota</taxon>
        <taxon>Actinomycetes</taxon>
        <taxon>Mycobacteriales</taxon>
        <taxon>Mycobacteriaceae</taxon>
        <taxon>Mycolicibacterium</taxon>
    </lineage>
</organism>
<keyword evidence="1" id="KW-0472">Membrane</keyword>
<feature type="transmembrane region" description="Helical" evidence="1">
    <location>
        <begin position="78"/>
        <end position="96"/>
    </location>
</feature>
<feature type="transmembrane region" description="Helical" evidence="1">
    <location>
        <begin position="108"/>
        <end position="135"/>
    </location>
</feature>
<dbReference type="Pfam" id="PF13687">
    <property type="entry name" value="DUF4153"/>
    <property type="match status" value="1"/>
</dbReference>
<evidence type="ECO:0000256" key="1">
    <source>
        <dbReference type="SAM" id="Phobius"/>
    </source>
</evidence>
<proteinExistence type="predicted"/>
<feature type="transmembrane region" description="Helical" evidence="1">
    <location>
        <begin position="408"/>
        <end position="427"/>
    </location>
</feature>
<keyword evidence="1" id="KW-0812">Transmembrane</keyword>
<protein>
    <submittedName>
        <fullName evidence="2">DUF4153 domain-containing protein</fullName>
    </submittedName>
</protein>
<dbReference type="RefSeq" id="WP_409544982.1">
    <property type="nucleotide sequence ID" value="NZ_JBKBDD010000013.1"/>
</dbReference>